<dbReference type="RefSeq" id="XP_046054735.1">
    <property type="nucleotide sequence ID" value="XM_046189508.1"/>
</dbReference>
<evidence type="ECO:0000313" key="1">
    <source>
        <dbReference type="EMBL" id="KAH7266916.1"/>
    </source>
</evidence>
<dbReference type="OrthoDB" id="10645156at2759"/>
<dbReference type="AlphaFoldDB" id="A0A9P9R3V7"/>
<comment type="caution">
    <text evidence="1">The sequence shown here is derived from an EMBL/GenBank/DDBJ whole genome shotgun (WGS) entry which is preliminary data.</text>
</comment>
<keyword evidence="2" id="KW-1185">Reference proteome</keyword>
<sequence>MFNSTTEPGQGIMSYYPKGRDPSAAIKDNAKTECQQGSQSTQLPELMALWAFNCRDLLARCNVCGYAAVEEPVTIAVSALSRPPPTATFMKHSDNVSSLAAEQQCKTEAEPDLDVVAQTMGGFPNDGSDVCAWVHPSCTTPSSMHLQDRFSDLSGWANHIMDVRNTISEPTLPK</sequence>
<proteinExistence type="predicted"/>
<name>A0A9P9R3V7_FUSRE</name>
<dbReference type="GeneID" id="70219462"/>
<evidence type="ECO:0000313" key="2">
    <source>
        <dbReference type="Proteomes" id="UP000720189"/>
    </source>
</evidence>
<gene>
    <name evidence="1" type="ORF">BKA55DRAFT_533715</name>
</gene>
<dbReference type="Proteomes" id="UP000720189">
    <property type="component" value="Unassembled WGS sequence"/>
</dbReference>
<dbReference type="EMBL" id="JAGMUX010000002">
    <property type="protein sequence ID" value="KAH7266916.1"/>
    <property type="molecule type" value="Genomic_DNA"/>
</dbReference>
<organism evidence="1 2">
    <name type="scientific">Fusarium redolens</name>
    <dbReference type="NCBI Taxonomy" id="48865"/>
    <lineage>
        <taxon>Eukaryota</taxon>
        <taxon>Fungi</taxon>
        <taxon>Dikarya</taxon>
        <taxon>Ascomycota</taxon>
        <taxon>Pezizomycotina</taxon>
        <taxon>Sordariomycetes</taxon>
        <taxon>Hypocreomycetidae</taxon>
        <taxon>Hypocreales</taxon>
        <taxon>Nectriaceae</taxon>
        <taxon>Fusarium</taxon>
        <taxon>Fusarium redolens species complex</taxon>
    </lineage>
</organism>
<accession>A0A9P9R3V7</accession>
<protein>
    <submittedName>
        <fullName evidence="1">Uncharacterized protein</fullName>
    </submittedName>
</protein>
<reference evidence="1" key="1">
    <citation type="journal article" date="2021" name="Nat. Commun.">
        <title>Genetic determinants of endophytism in the Arabidopsis root mycobiome.</title>
        <authorList>
            <person name="Mesny F."/>
            <person name="Miyauchi S."/>
            <person name="Thiergart T."/>
            <person name="Pickel B."/>
            <person name="Atanasova L."/>
            <person name="Karlsson M."/>
            <person name="Huettel B."/>
            <person name="Barry K.W."/>
            <person name="Haridas S."/>
            <person name="Chen C."/>
            <person name="Bauer D."/>
            <person name="Andreopoulos W."/>
            <person name="Pangilinan J."/>
            <person name="LaButti K."/>
            <person name="Riley R."/>
            <person name="Lipzen A."/>
            <person name="Clum A."/>
            <person name="Drula E."/>
            <person name="Henrissat B."/>
            <person name="Kohler A."/>
            <person name="Grigoriev I.V."/>
            <person name="Martin F.M."/>
            <person name="Hacquard S."/>
        </authorList>
    </citation>
    <scope>NUCLEOTIDE SEQUENCE</scope>
    <source>
        <strain evidence="1">MPI-CAGE-AT-0023</strain>
    </source>
</reference>